<dbReference type="EMBL" id="AGUE01000011">
    <property type="protein sequence ID" value="EHL03235.1"/>
    <property type="molecule type" value="Genomic_DNA"/>
</dbReference>
<evidence type="ECO:0000313" key="2">
    <source>
        <dbReference type="Proteomes" id="UP000005446"/>
    </source>
</evidence>
<dbReference type="OrthoDB" id="10434604at2759"/>
<protein>
    <submittedName>
        <fullName evidence="1">Uncharacterized protein</fullName>
    </submittedName>
</protein>
<organism evidence="1 2">
    <name type="scientific">Glarea lozoyensis (strain ATCC 74030 / MF5533)</name>
    <dbReference type="NCBI Taxonomy" id="1104152"/>
    <lineage>
        <taxon>Eukaryota</taxon>
        <taxon>Fungi</taxon>
        <taxon>Dikarya</taxon>
        <taxon>Ascomycota</taxon>
        <taxon>Pezizomycotina</taxon>
        <taxon>Leotiomycetes</taxon>
        <taxon>Helotiales</taxon>
        <taxon>Helotiaceae</taxon>
        <taxon>Glarea</taxon>
    </lineage>
</organism>
<sequence>MATPLNNQKVYPGIYKNRDGYPMLIKTLSIWVASILPHPTSRKRASKLKTKYHRTKISGGVAANEDPSATLNKFVGASANPAAGAEASSTTPGTLEYLQEEKLESGQPRYMRSKLVYETRHT</sequence>
<comment type="caution">
    <text evidence="1">The sequence shown here is derived from an EMBL/GenBank/DDBJ whole genome shotgun (WGS) entry which is preliminary data.</text>
</comment>
<proteinExistence type="predicted"/>
<dbReference type="AlphaFoldDB" id="H0EE02"/>
<keyword evidence="2" id="KW-1185">Reference proteome</keyword>
<name>H0EE02_GLAL7</name>
<reference evidence="1 2" key="1">
    <citation type="journal article" date="2012" name="Eukaryot. Cell">
        <title>Genome sequence of the fungus Glarea lozoyensis: the first genome sequence of a species from the Helotiaceae family.</title>
        <authorList>
            <person name="Youssar L."/>
            <person name="Gruening B.A."/>
            <person name="Erxleben A."/>
            <person name="Guenther S."/>
            <person name="Huettel W."/>
        </authorList>
    </citation>
    <scope>NUCLEOTIDE SEQUENCE [LARGE SCALE GENOMIC DNA]</scope>
    <source>
        <strain evidence="2">ATCC 74030 / MF5533</strain>
    </source>
</reference>
<gene>
    <name evidence="1" type="ORF">M7I_0670</name>
</gene>
<evidence type="ECO:0000313" key="1">
    <source>
        <dbReference type="EMBL" id="EHL03235.1"/>
    </source>
</evidence>
<accession>H0EE02</accession>
<dbReference type="HOGENOM" id="CLU_2026979_0_0_1"/>
<dbReference type="InParanoid" id="H0EE02"/>
<dbReference type="Proteomes" id="UP000005446">
    <property type="component" value="Unassembled WGS sequence"/>
</dbReference>